<evidence type="ECO:0000256" key="6">
    <source>
        <dbReference type="ARBA" id="ARBA00023315"/>
    </source>
</evidence>
<dbReference type="PANTHER" id="PTHR23063:SF60">
    <property type="entry name" value="LYSOPHOSPHATIDIC ACID:OLEOYL-COA ACYLTRANSFERASE 1"/>
    <property type="match status" value="1"/>
</dbReference>
<keyword evidence="5" id="KW-0472">Membrane</keyword>
<evidence type="ECO:0000256" key="5">
    <source>
        <dbReference type="ARBA" id="ARBA00023136"/>
    </source>
</evidence>
<evidence type="ECO:0000256" key="1">
    <source>
        <dbReference type="ARBA" id="ARBA00022679"/>
    </source>
</evidence>
<keyword evidence="1" id="KW-0808">Transferase</keyword>
<evidence type="ECO:0000256" key="4">
    <source>
        <dbReference type="ARBA" id="ARBA00023098"/>
    </source>
</evidence>
<dbReference type="GO" id="GO:0016746">
    <property type="term" value="F:acyltransferase activity"/>
    <property type="evidence" value="ECO:0007669"/>
    <property type="project" value="UniProtKB-KW"/>
</dbReference>
<proteinExistence type="predicted"/>
<keyword evidence="8" id="KW-1185">Reference proteome</keyword>
<evidence type="ECO:0000256" key="3">
    <source>
        <dbReference type="ARBA" id="ARBA00022989"/>
    </source>
</evidence>
<keyword evidence="3" id="KW-1133">Transmembrane helix</keyword>
<dbReference type="InParanoid" id="A0A078BBA2"/>
<evidence type="ECO:0000256" key="2">
    <source>
        <dbReference type="ARBA" id="ARBA00022692"/>
    </source>
</evidence>
<gene>
    <name evidence="7" type="primary">Contig8816.g9417</name>
    <name evidence="7" type="ORF">STYLEM_20626</name>
</gene>
<dbReference type="Proteomes" id="UP000039865">
    <property type="component" value="Unassembled WGS sequence"/>
</dbReference>
<dbReference type="AlphaFoldDB" id="A0A078BBA2"/>
<protein>
    <submittedName>
        <fullName evidence="7">Uncharacterized protein</fullName>
    </submittedName>
</protein>
<dbReference type="GO" id="GO:0006629">
    <property type="term" value="P:lipid metabolic process"/>
    <property type="evidence" value="ECO:0007669"/>
    <property type="project" value="UniProtKB-KW"/>
</dbReference>
<evidence type="ECO:0000313" key="7">
    <source>
        <dbReference type="EMBL" id="CDW91471.1"/>
    </source>
</evidence>
<sequence length="311" mass="36123">MEKYRKFDDASCGINPFVPLPEQKLSSALVVPILIRMAERLFNYCLCKMILSGFRAGQTKASYHPEHKDFDFIKNEKGELSVVDKITSNDVIICNNVSLIDYLFLEMAYAPLFTAVAVNKQTGKYGFRKLSMLEIPFHAIGIKFPQEVDSSQCFESLLALKNSCYVKRPIVVFPEGTKTNGRGILSFPQDIVQILLNAADQEKLTLHTLRFDYAFIYTSPYNSTDPTGIKTTLKLLVQVQNSMMIQYYFNLEEKLRENIKTEEKYSYIRKTMMPRGKEYQLQLTYHDHQQFLDYWFGTQDKFYVSKDKKQQ</sequence>
<dbReference type="PANTHER" id="PTHR23063">
    <property type="entry name" value="PHOSPHOLIPID ACYLTRANSFERASE"/>
    <property type="match status" value="1"/>
</dbReference>
<organism evidence="7 8">
    <name type="scientific">Stylonychia lemnae</name>
    <name type="common">Ciliate</name>
    <dbReference type="NCBI Taxonomy" id="5949"/>
    <lineage>
        <taxon>Eukaryota</taxon>
        <taxon>Sar</taxon>
        <taxon>Alveolata</taxon>
        <taxon>Ciliophora</taxon>
        <taxon>Intramacronucleata</taxon>
        <taxon>Spirotrichea</taxon>
        <taxon>Stichotrichia</taxon>
        <taxon>Sporadotrichida</taxon>
        <taxon>Oxytrichidae</taxon>
        <taxon>Stylonychinae</taxon>
        <taxon>Stylonychia</taxon>
    </lineage>
</organism>
<evidence type="ECO:0000313" key="8">
    <source>
        <dbReference type="Proteomes" id="UP000039865"/>
    </source>
</evidence>
<accession>A0A078BBA2</accession>
<keyword evidence="2" id="KW-0812">Transmembrane</keyword>
<reference evidence="7 8" key="1">
    <citation type="submission" date="2014-06" db="EMBL/GenBank/DDBJ databases">
        <authorList>
            <person name="Swart Estienne"/>
        </authorList>
    </citation>
    <scope>NUCLEOTIDE SEQUENCE [LARGE SCALE GENOMIC DNA]</scope>
    <source>
        <strain evidence="7 8">130c</strain>
    </source>
</reference>
<dbReference type="OrthoDB" id="272512at2759"/>
<keyword evidence="6" id="KW-0012">Acyltransferase</keyword>
<dbReference type="EMBL" id="CCKQ01019459">
    <property type="protein sequence ID" value="CDW91471.1"/>
    <property type="molecule type" value="Genomic_DNA"/>
</dbReference>
<keyword evidence="4" id="KW-0443">Lipid metabolism</keyword>
<name>A0A078BBA2_STYLE</name>